<dbReference type="Gene3D" id="3.30.70.270">
    <property type="match status" value="1"/>
</dbReference>
<organism evidence="3 4">
    <name type="scientific">Qingrenia yutianensis</name>
    <dbReference type="NCBI Taxonomy" id="2763676"/>
    <lineage>
        <taxon>Bacteria</taxon>
        <taxon>Bacillati</taxon>
        <taxon>Bacillota</taxon>
        <taxon>Clostridia</taxon>
        <taxon>Eubacteriales</taxon>
        <taxon>Oscillospiraceae</taxon>
        <taxon>Qingrenia</taxon>
    </lineage>
</organism>
<feature type="transmembrane region" description="Helical" evidence="1">
    <location>
        <begin position="133"/>
        <end position="155"/>
    </location>
</feature>
<dbReference type="SMART" id="SM00267">
    <property type="entry name" value="GGDEF"/>
    <property type="match status" value="1"/>
</dbReference>
<feature type="transmembrane region" description="Helical" evidence="1">
    <location>
        <begin position="216"/>
        <end position="237"/>
    </location>
</feature>
<dbReference type="Gene3D" id="1.10.1760.20">
    <property type="match status" value="1"/>
</dbReference>
<dbReference type="AlphaFoldDB" id="A0A926IS86"/>
<gene>
    <name evidence="3" type="ORF">H8706_00100</name>
</gene>
<dbReference type="PROSITE" id="PS50887">
    <property type="entry name" value="GGDEF"/>
    <property type="match status" value="1"/>
</dbReference>
<evidence type="ECO:0000313" key="3">
    <source>
        <dbReference type="EMBL" id="MBC8595275.1"/>
    </source>
</evidence>
<keyword evidence="4" id="KW-1185">Reference proteome</keyword>
<dbReference type="SUPFAM" id="SSF55073">
    <property type="entry name" value="Nucleotide cyclase"/>
    <property type="match status" value="1"/>
</dbReference>
<dbReference type="NCBIfam" id="TIGR00254">
    <property type="entry name" value="GGDEF"/>
    <property type="match status" value="1"/>
</dbReference>
<accession>A0A926IS86</accession>
<dbReference type="PANTHER" id="PTHR45138">
    <property type="entry name" value="REGULATORY COMPONENTS OF SENSORY TRANSDUCTION SYSTEM"/>
    <property type="match status" value="1"/>
</dbReference>
<evidence type="ECO:0000259" key="2">
    <source>
        <dbReference type="PROSITE" id="PS50887"/>
    </source>
</evidence>
<proteinExistence type="predicted"/>
<dbReference type="EMBL" id="JACRTE010000001">
    <property type="protein sequence ID" value="MBC8595275.1"/>
    <property type="molecule type" value="Genomic_DNA"/>
</dbReference>
<dbReference type="CDD" id="cd01949">
    <property type="entry name" value="GGDEF"/>
    <property type="match status" value="1"/>
</dbReference>
<dbReference type="Pfam" id="PF00990">
    <property type="entry name" value="GGDEF"/>
    <property type="match status" value="1"/>
</dbReference>
<dbReference type="PANTHER" id="PTHR45138:SF9">
    <property type="entry name" value="DIGUANYLATE CYCLASE DGCM-RELATED"/>
    <property type="match status" value="1"/>
</dbReference>
<feature type="transmembrane region" description="Helical" evidence="1">
    <location>
        <begin position="161"/>
        <end position="185"/>
    </location>
</feature>
<protein>
    <submittedName>
        <fullName evidence="3">Diguanylate cyclase</fullName>
    </submittedName>
</protein>
<reference evidence="3" key="1">
    <citation type="submission" date="2020-08" db="EMBL/GenBank/DDBJ databases">
        <title>Genome public.</title>
        <authorList>
            <person name="Liu C."/>
            <person name="Sun Q."/>
        </authorList>
    </citation>
    <scope>NUCLEOTIDE SEQUENCE</scope>
    <source>
        <strain evidence="3">NSJ-50</strain>
    </source>
</reference>
<dbReference type="InterPro" id="IPR043128">
    <property type="entry name" value="Rev_trsase/Diguanyl_cyclase"/>
</dbReference>
<dbReference type="Proteomes" id="UP000647416">
    <property type="component" value="Unassembled WGS sequence"/>
</dbReference>
<dbReference type="RefSeq" id="WP_262431010.1">
    <property type="nucleotide sequence ID" value="NZ_JACRTE010000001.1"/>
</dbReference>
<feature type="transmembrane region" description="Helical" evidence="1">
    <location>
        <begin position="100"/>
        <end position="121"/>
    </location>
</feature>
<feature type="domain" description="GGDEF" evidence="2">
    <location>
        <begin position="326"/>
        <end position="456"/>
    </location>
</feature>
<dbReference type="InterPro" id="IPR029787">
    <property type="entry name" value="Nucleotide_cyclase"/>
</dbReference>
<dbReference type="GO" id="GO:0052621">
    <property type="term" value="F:diguanylate cyclase activity"/>
    <property type="evidence" value="ECO:0007669"/>
    <property type="project" value="TreeGrafter"/>
</dbReference>
<feature type="transmembrane region" description="Helical" evidence="1">
    <location>
        <begin position="43"/>
        <end position="70"/>
    </location>
</feature>
<dbReference type="InterPro" id="IPR050469">
    <property type="entry name" value="Diguanylate_Cyclase"/>
</dbReference>
<comment type="caution">
    <text evidence="3">The sequence shown here is derived from an EMBL/GenBank/DDBJ whole genome shotgun (WGS) entry which is preliminary data.</text>
</comment>
<keyword evidence="1" id="KW-0472">Membrane</keyword>
<feature type="transmembrane region" description="Helical" evidence="1">
    <location>
        <begin position="266"/>
        <end position="285"/>
    </location>
</feature>
<dbReference type="InterPro" id="IPR000160">
    <property type="entry name" value="GGDEF_dom"/>
</dbReference>
<evidence type="ECO:0000313" key="4">
    <source>
        <dbReference type="Proteomes" id="UP000647416"/>
    </source>
</evidence>
<keyword evidence="1" id="KW-0812">Transmembrane</keyword>
<keyword evidence="1" id="KW-1133">Transmembrane helix</keyword>
<name>A0A926IS86_9FIRM</name>
<sequence>MSASKKHKFSSFDVYIFIILIAFELLMSFTFLGYIHIPPVSVTLAYIPILIAACFLGTVQSTVVGAVFGLASMYKSTSFYVLPADMLFSPFLSGNPIGSLILSVGTRTFFGFLIGLAFSWAKKSKRPKLCIGVVSLIAPTLHAFLVLTASGIFFPDELGEFVSPFLIISNIILSIFCVGIVEFSWREYTEKSLKTVKRAIDKSSCIPNVNSSKQKFLISLFTLFIFGMTIAAALYFADRMSFMLRQHNVAVSAVITGDLIHLQVQFMMALFSLNVISVVILILGYQYTAYKSFIGELDAVTNVMGRRLFLNCCERAQSGADLQTRGEGWFLFLDVDNFKTVNDTLGHTVGDGVLKKVAFILKNTFGGFGIVGRMGGDEFAVMIDKKTFSDEEIKKLTDGFLSEISGIIDAPLKVSCSIGACRFSFPADIAVLMNKTDAYLYRAKEKGRACCVIGSMSD</sequence>
<evidence type="ECO:0000256" key="1">
    <source>
        <dbReference type="SAM" id="Phobius"/>
    </source>
</evidence>
<feature type="transmembrane region" description="Helical" evidence="1">
    <location>
        <begin position="12"/>
        <end position="37"/>
    </location>
</feature>